<dbReference type="OrthoDB" id="10588178at2759"/>
<sequence>MSTTLAAANITTLAAFSTPKRSSLGPTTKEPSTTAKTTTRSETTRRSSNNIDGIVRSTRPNAFNFTASRSANLFNNVQSCDPHDHRFNFANNKPLCTNNGRATVVTTYVNTDDGEVCSIKPSDNITVYNDKYNININSQNHKTINYNSNNHGCIDFKPNYNDFKANNNNNVVDDNQTYNNQANNYYTDYRS</sequence>
<reference evidence="2" key="1">
    <citation type="submission" date="2022-01" db="EMBL/GenBank/DDBJ databases">
        <authorList>
            <person name="Braso-Vives M."/>
        </authorList>
    </citation>
    <scope>NUCLEOTIDE SEQUENCE</scope>
</reference>
<keyword evidence="3" id="KW-1185">Reference proteome</keyword>
<dbReference type="Proteomes" id="UP000838412">
    <property type="component" value="Chromosome 16"/>
</dbReference>
<proteinExistence type="predicted"/>
<dbReference type="EMBL" id="OV696701">
    <property type="protein sequence ID" value="CAH1247683.1"/>
    <property type="molecule type" value="Genomic_DNA"/>
</dbReference>
<organism evidence="2 3">
    <name type="scientific">Branchiostoma lanceolatum</name>
    <name type="common">Common lancelet</name>
    <name type="synonym">Amphioxus lanceolatum</name>
    <dbReference type="NCBI Taxonomy" id="7740"/>
    <lineage>
        <taxon>Eukaryota</taxon>
        <taxon>Metazoa</taxon>
        <taxon>Chordata</taxon>
        <taxon>Cephalochordata</taxon>
        <taxon>Leptocardii</taxon>
        <taxon>Amphioxiformes</taxon>
        <taxon>Branchiostomatidae</taxon>
        <taxon>Branchiostoma</taxon>
    </lineage>
</organism>
<evidence type="ECO:0000256" key="1">
    <source>
        <dbReference type="SAM" id="MobiDB-lite"/>
    </source>
</evidence>
<feature type="region of interest" description="Disordered" evidence="1">
    <location>
        <begin position="18"/>
        <end position="55"/>
    </location>
</feature>
<feature type="compositionally biased region" description="Low complexity" evidence="1">
    <location>
        <begin position="26"/>
        <end position="41"/>
    </location>
</feature>
<dbReference type="AlphaFoldDB" id="A0A8J9Z5Q9"/>
<name>A0A8J9Z5Q9_BRALA</name>
<gene>
    <name evidence="2" type="primary">Hypp7987</name>
    <name evidence="2" type="ORF">BLAG_LOCUS9281</name>
</gene>
<evidence type="ECO:0000313" key="3">
    <source>
        <dbReference type="Proteomes" id="UP000838412"/>
    </source>
</evidence>
<evidence type="ECO:0000313" key="2">
    <source>
        <dbReference type="EMBL" id="CAH1247683.1"/>
    </source>
</evidence>
<accession>A0A8J9Z5Q9</accession>
<protein>
    <submittedName>
        <fullName evidence="2">Hypp7987 protein</fullName>
    </submittedName>
</protein>